<dbReference type="Gene3D" id="3.40.50.1580">
    <property type="entry name" value="Nucleoside phosphorylase domain"/>
    <property type="match status" value="1"/>
</dbReference>
<dbReference type="EC" id="3.2.2.26" evidence="1 2"/>
<evidence type="ECO:0000256" key="2">
    <source>
        <dbReference type="NCBIfam" id="TIGR03664"/>
    </source>
</evidence>
<keyword evidence="1" id="KW-0474">Menaquinone biosynthesis</keyword>
<dbReference type="InterPro" id="IPR035994">
    <property type="entry name" value="Nucleoside_phosphorylase_sf"/>
</dbReference>
<comment type="catalytic activity">
    <reaction evidence="1">
        <text>futalosine + H2O = dehypoxanthine futalosine + hypoxanthine</text>
        <dbReference type="Rhea" id="RHEA:25904"/>
        <dbReference type="ChEBI" id="CHEBI:15377"/>
        <dbReference type="ChEBI" id="CHEBI:17368"/>
        <dbReference type="ChEBI" id="CHEBI:58863"/>
        <dbReference type="ChEBI" id="CHEBI:58864"/>
        <dbReference type="EC" id="3.2.2.26"/>
    </reaction>
</comment>
<proteinExistence type="inferred from homology"/>
<sequence length="217" mass="20798">MSILVVTAVAAEADAVVAGLPTSVGLTVAAVGVGPVAAAAGTARRLALAEAAGRPHTAVVNAGIAGGFVGRAAVGATVIGASSVAADLGAESEEGFLSLDDLGFGTPTVVTADPALLAALRGGLPDAVVGEILTVTTVTGTDASTAALLARRPEAVAEAMEGFGAAHAAAEAGLPFVELRTISNPIGPRHRDGWQIGAALSALTAAAPAVGALTAAR</sequence>
<dbReference type="PANTHER" id="PTHR46832">
    <property type="entry name" value="5'-METHYLTHIOADENOSINE/S-ADENOSYLHOMOCYSTEINE NUCLEOSIDASE"/>
    <property type="match status" value="1"/>
</dbReference>
<gene>
    <name evidence="1" type="primary">mqnB</name>
    <name evidence="4" type="ORF">GCM10010201_00300</name>
</gene>
<evidence type="ECO:0000313" key="5">
    <source>
        <dbReference type="Proteomes" id="UP001499978"/>
    </source>
</evidence>
<comment type="caution">
    <text evidence="4">The sequence shown here is derived from an EMBL/GenBank/DDBJ whole genome shotgun (WGS) entry which is preliminary data.</text>
</comment>
<evidence type="ECO:0000313" key="4">
    <source>
        <dbReference type="EMBL" id="GAA2509722.1"/>
    </source>
</evidence>
<dbReference type="NCBIfam" id="NF006087">
    <property type="entry name" value="PRK08236.1"/>
    <property type="match status" value="1"/>
</dbReference>
<feature type="domain" description="Nucleoside phosphorylase" evidence="3">
    <location>
        <begin position="25"/>
        <end position="214"/>
    </location>
</feature>
<organism evidence="4 5">
    <name type="scientific">Pilimelia columellifera subsp. columellifera</name>
    <dbReference type="NCBI Taxonomy" id="706583"/>
    <lineage>
        <taxon>Bacteria</taxon>
        <taxon>Bacillati</taxon>
        <taxon>Actinomycetota</taxon>
        <taxon>Actinomycetes</taxon>
        <taxon>Micromonosporales</taxon>
        <taxon>Micromonosporaceae</taxon>
        <taxon>Pilimelia</taxon>
    </lineage>
</organism>
<dbReference type="InterPro" id="IPR000845">
    <property type="entry name" value="Nucleoside_phosphorylase_d"/>
</dbReference>
<keyword evidence="1" id="KW-0378">Hydrolase</keyword>
<comment type="similarity">
    <text evidence="1">Belongs to the PNP/UDP phosphorylase family. Futalosine hydrolase subfamily.</text>
</comment>
<name>A0ABN3MWZ3_9ACTN</name>
<reference evidence="4 5" key="1">
    <citation type="journal article" date="2019" name="Int. J. Syst. Evol. Microbiol.">
        <title>The Global Catalogue of Microorganisms (GCM) 10K type strain sequencing project: providing services to taxonomists for standard genome sequencing and annotation.</title>
        <authorList>
            <consortium name="The Broad Institute Genomics Platform"/>
            <consortium name="The Broad Institute Genome Sequencing Center for Infectious Disease"/>
            <person name="Wu L."/>
            <person name="Ma J."/>
        </authorList>
    </citation>
    <scope>NUCLEOTIDE SEQUENCE [LARGE SCALE GENOMIC DNA]</scope>
    <source>
        <strain evidence="4 5">JCM 3367</strain>
    </source>
</reference>
<dbReference type="Proteomes" id="UP001499978">
    <property type="component" value="Unassembled WGS sequence"/>
</dbReference>
<evidence type="ECO:0000259" key="3">
    <source>
        <dbReference type="Pfam" id="PF01048"/>
    </source>
</evidence>
<comment type="pathway">
    <text evidence="1">Quinol/quinone metabolism; menaquinone biosynthesis.</text>
</comment>
<evidence type="ECO:0000256" key="1">
    <source>
        <dbReference type="HAMAP-Rule" id="MF_00991"/>
    </source>
</evidence>
<dbReference type="NCBIfam" id="TIGR03664">
    <property type="entry name" value="fut_nucase"/>
    <property type="match status" value="1"/>
</dbReference>
<dbReference type="SUPFAM" id="SSF53167">
    <property type="entry name" value="Purine and uridine phosphorylases"/>
    <property type="match status" value="1"/>
</dbReference>
<keyword evidence="5" id="KW-1185">Reference proteome</keyword>
<dbReference type="InterPro" id="IPR019963">
    <property type="entry name" value="FL_hydrolase_MqnB"/>
</dbReference>
<dbReference type="EMBL" id="BAAARY010000001">
    <property type="protein sequence ID" value="GAA2509722.1"/>
    <property type="molecule type" value="Genomic_DNA"/>
</dbReference>
<protein>
    <recommendedName>
        <fullName evidence="1 2">Futalosine hydrolase</fullName>
        <shortName evidence="1">FL hydrolase</shortName>
        <ecNumber evidence="1 2">3.2.2.26</ecNumber>
    </recommendedName>
    <alternativeName>
        <fullName evidence="1">Futalosine nucleosidase</fullName>
    </alternativeName>
    <alternativeName>
        <fullName evidence="1">Menaquinone biosynthetic enzyme MqnB</fullName>
    </alternativeName>
</protein>
<dbReference type="HAMAP" id="MF_00991">
    <property type="entry name" value="MqnB"/>
    <property type="match status" value="1"/>
</dbReference>
<dbReference type="Pfam" id="PF01048">
    <property type="entry name" value="PNP_UDP_1"/>
    <property type="match status" value="1"/>
</dbReference>
<dbReference type="PANTHER" id="PTHR46832:SF2">
    <property type="entry name" value="FUTALOSINE HYDROLASE"/>
    <property type="match status" value="1"/>
</dbReference>
<comment type="function">
    <text evidence="1">Catalyzes the hydrolysis of futalosine (FL) to dehypoxanthine futalosine (DHFL) and hypoxanthine, a step in the biosynthesis of menaquinone (MK, vitamin K2).</text>
</comment>
<dbReference type="RefSeq" id="WP_344166519.1">
    <property type="nucleotide sequence ID" value="NZ_BAAARY010000001.1"/>
</dbReference>
<accession>A0ABN3MWZ3</accession>